<dbReference type="Pfam" id="PF26002">
    <property type="entry name" value="Beta-barrel_AprE"/>
    <property type="match status" value="1"/>
</dbReference>
<dbReference type="Gene3D" id="2.40.30.170">
    <property type="match status" value="1"/>
</dbReference>
<evidence type="ECO:0000256" key="3">
    <source>
        <dbReference type="ARBA" id="ARBA00022448"/>
    </source>
</evidence>
<keyword evidence="5 9" id="KW-0997">Cell inner membrane</keyword>
<keyword evidence="14" id="KW-1185">Reference proteome</keyword>
<dbReference type="PANTHER" id="PTHR30386">
    <property type="entry name" value="MEMBRANE FUSION SUBUNIT OF EMRAB-TOLC MULTIDRUG EFFLUX PUMP"/>
    <property type="match status" value="1"/>
</dbReference>
<dbReference type="InterPro" id="IPR050739">
    <property type="entry name" value="MFP"/>
</dbReference>
<evidence type="ECO:0000259" key="11">
    <source>
        <dbReference type="Pfam" id="PF25994"/>
    </source>
</evidence>
<protein>
    <recommendedName>
        <fullName evidence="9">Membrane fusion protein (MFP) family protein</fullName>
    </recommendedName>
</protein>
<dbReference type="Proteomes" id="UP001172630">
    <property type="component" value="Unassembled WGS sequence"/>
</dbReference>
<evidence type="ECO:0000256" key="6">
    <source>
        <dbReference type="ARBA" id="ARBA00022692"/>
    </source>
</evidence>
<dbReference type="InterPro" id="IPR058781">
    <property type="entry name" value="HH_AprE-like"/>
</dbReference>
<comment type="subcellular location">
    <subcellularLocation>
        <location evidence="1 9">Cell inner membrane</location>
        <topology evidence="1 9">Single-pass membrane protein</topology>
    </subcellularLocation>
</comment>
<feature type="domain" description="AprE-like long alpha-helical hairpin" evidence="11">
    <location>
        <begin position="171"/>
        <end position="312"/>
    </location>
</feature>
<evidence type="ECO:0000313" key="13">
    <source>
        <dbReference type="EMBL" id="MDL2405195.1"/>
    </source>
</evidence>
<evidence type="ECO:0000256" key="10">
    <source>
        <dbReference type="SAM" id="Coils"/>
    </source>
</evidence>
<dbReference type="EMBL" id="JARFYN010000005">
    <property type="protein sequence ID" value="MDL2405195.1"/>
    <property type="molecule type" value="Genomic_DNA"/>
</dbReference>
<dbReference type="Gene3D" id="2.40.50.100">
    <property type="match status" value="1"/>
</dbReference>
<dbReference type="PRINTS" id="PR01490">
    <property type="entry name" value="RTXTOXIND"/>
</dbReference>
<evidence type="ECO:0000256" key="7">
    <source>
        <dbReference type="ARBA" id="ARBA00022989"/>
    </source>
</evidence>
<dbReference type="InterPro" id="IPR006144">
    <property type="entry name" value="Secretion_HlyD_CS"/>
</dbReference>
<keyword evidence="6 9" id="KW-0812">Transmembrane</keyword>
<evidence type="ECO:0000256" key="9">
    <source>
        <dbReference type="RuleBase" id="RU365093"/>
    </source>
</evidence>
<dbReference type="InterPro" id="IPR010129">
    <property type="entry name" value="T1SS_HlyD"/>
</dbReference>
<sequence length="491" mass="52993">MNQVIKPPKRPRRPRRTRIENEFLPAALEILETPPSPIRTAFIWFIAVVVVSTLVWSYLGTFDIVSTAQGKLQPTGRVKVIQSLEVGKTRSIPVVNGSKVKAGDVVVDLDDTELKSDEDGLTVNLQALHAEIMRRDAALTLASNWLVGDIWTGNRIVPTAPLSFPADTPDNIRAREQTIFAADLAQLDANLDNLAAQRTQQTATIERLGATIDAHRILIATLTERVAMRSTLVDESAGSKSGVIDALEAQQKEETDLATEVGQLAEAKAALAVATSEGEKALRAFIADDAEKLGDASKQADELDKQLVKARKRRQSMTIESPIDGVVTASAITTIGQVVNPGSELMRIVPADTALEIEAFLPNSDIGFVSAGQEAVIKVEAFPFTRYGVVHGHVTSVATDAVPEPDAQQMEGEPAKQLQSLIPVGNVERVQNLVFPVTVGPDTKVINVDGVLQQLSPGMAATVEIKTGKRRILEYLFSPLAEVASEAMEER</sequence>
<reference evidence="13" key="1">
    <citation type="submission" date="2023-06" db="EMBL/GenBank/DDBJ databases">
        <title>Phylogenetic Diversity of Rhizobium strains.</title>
        <authorList>
            <person name="Moura F.T."/>
            <person name="Helene L.C.F."/>
            <person name="Hungria M."/>
        </authorList>
    </citation>
    <scope>NUCLEOTIDE SEQUENCE</scope>
    <source>
        <strain evidence="13">CCGE524</strain>
    </source>
</reference>
<proteinExistence type="inferred from homology"/>
<evidence type="ECO:0000259" key="12">
    <source>
        <dbReference type="Pfam" id="PF26002"/>
    </source>
</evidence>
<evidence type="ECO:0000313" key="14">
    <source>
        <dbReference type="Proteomes" id="UP001172630"/>
    </source>
</evidence>
<feature type="domain" description="AprE-like beta-barrel" evidence="12">
    <location>
        <begin position="355"/>
        <end position="409"/>
    </location>
</feature>
<name>A0ABT7K996_9HYPH</name>
<organism evidence="13 14">
    <name type="scientific">Rhizobium calliandrae</name>
    <dbReference type="NCBI Taxonomy" id="1312182"/>
    <lineage>
        <taxon>Bacteria</taxon>
        <taxon>Pseudomonadati</taxon>
        <taxon>Pseudomonadota</taxon>
        <taxon>Alphaproteobacteria</taxon>
        <taxon>Hyphomicrobiales</taxon>
        <taxon>Rhizobiaceae</taxon>
        <taxon>Rhizobium/Agrobacterium group</taxon>
        <taxon>Rhizobium</taxon>
    </lineage>
</organism>
<accession>A0ABT7K996</accession>
<dbReference type="NCBIfam" id="TIGR01843">
    <property type="entry name" value="type_I_hlyD"/>
    <property type="match status" value="1"/>
</dbReference>
<keyword evidence="10" id="KW-0175">Coiled coil</keyword>
<keyword evidence="8 9" id="KW-0472">Membrane</keyword>
<comment type="similarity">
    <text evidence="2 9">Belongs to the membrane fusion protein (MFP) (TC 8.A.1) family.</text>
</comment>
<dbReference type="PROSITE" id="PS00543">
    <property type="entry name" value="HLYD_FAMILY"/>
    <property type="match status" value="1"/>
</dbReference>
<keyword evidence="7 9" id="KW-1133">Transmembrane helix</keyword>
<evidence type="ECO:0000256" key="1">
    <source>
        <dbReference type="ARBA" id="ARBA00004377"/>
    </source>
</evidence>
<comment type="caution">
    <text evidence="13">The sequence shown here is derived from an EMBL/GenBank/DDBJ whole genome shotgun (WGS) entry which is preliminary data.</text>
</comment>
<evidence type="ECO:0000256" key="2">
    <source>
        <dbReference type="ARBA" id="ARBA00009477"/>
    </source>
</evidence>
<evidence type="ECO:0000256" key="5">
    <source>
        <dbReference type="ARBA" id="ARBA00022519"/>
    </source>
</evidence>
<dbReference type="Pfam" id="PF25994">
    <property type="entry name" value="HH_AprE"/>
    <property type="match status" value="1"/>
</dbReference>
<gene>
    <name evidence="13" type="ORF">PY650_05905</name>
</gene>
<evidence type="ECO:0000256" key="4">
    <source>
        <dbReference type="ARBA" id="ARBA00022475"/>
    </source>
</evidence>
<dbReference type="RefSeq" id="WP_285878103.1">
    <property type="nucleotide sequence ID" value="NZ_JARFYN010000005.1"/>
</dbReference>
<feature type="coiled-coil region" evidence="10">
    <location>
        <begin position="293"/>
        <end position="320"/>
    </location>
</feature>
<evidence type="ECO:0000256" key="8">
    <source>
        <dbReference type="ARBA" id="ARBA00023136"/>
    </source>
</evidence>
<feature type="transmembrane region" description="Helical" evidence="9">
    <location>
        <begin position="41"/>
        <end position="59"/>
    </location>
</feature>
<keyword evidence="3 9" id="KW-0813">Transport</keyword>
<dbReference type="PANTHER" id="PTHR30386:SF27">
    <property type="entry name" value="MEMBRANE FUSION PROTEIN (MFP) FAMILY PROTEIN"/>
    <property type="match status" value="1"/>
</dbReference>
<dbReference type="InterPro" id="IPR058982">
    <property type="entry name" value="Beta-barrel_AprE"/>
</dbReference>
<keyword evidence="4 9" id="KW-1003">Cell membrane</keyword>